<dbReference type="InterPro" id="IPR036638">
    <property type="entry name" value="HLH_DNA-bd_sf"/>
</dbReference>
<feature type="compositionally biased region" description="Basic and acidic residues" evidence="6">
    <location>
        <begin position="112"/>
        <end position="125"/>
    </location>
</feature>
<dbReference type="SMR" id="A0A444Y9P6"/>
<organism evidence="8 9">
    <name type="scientific">Arachis hypogaea</name>
    <name type="common">Peanut</name>
    <dbReference type="NCBI Taxonomy" id="3818"/>
    <lineage>
        <taxon>Eukaryota</taxon>
        <taxon>Viridiplantae</taxon>
        <taxon>Streptophyta</taxon>
        <taxon>Embryophyta</taxon>
        <taxon>Tracheophyta</taxon>
        <taxon>Spermatophyta</taxon>
        <taxon>Magnoliopsida</taxon>
        <taxon>eudicotyledons</taxon>
        <taxon>Gunneridae</taxon>
        <taxon>Pentapetalae</taxon>
        <taxon>rosids</taxon>
        <taxon>fabids</taxon>
        <taxon>Fabales</taxon>
        <taxon>Fabaceae</taxon>
        <taxon>Papilionoideae</taxon>
        <taxon>50 kb inversion clade</taxon>
        <taxon>dalbergioids sensu lato</taxon>
        <taxon>Dalbergieae</taxon>
        <taxon>Pterocarpus clade</taxon>
        <taxon>Arachis</taxon>
    </lineage>
</organism>
<dbReference type="PANTHER" id="PTHR45844">
    <property type="entry name" value="TRANSCRIPTION FACTOR BHLH30"/>
    <property type="match status" value="1"/>
</dbReference>
<evidence type="ECO:0000256" key="4">
    <source>
        <dbReference type="ARBA" id="ARBA00023163"/>
    </source>
</evidence>
<name>A0A444Y9P6_ARAHY</name>
<evidence type="ECO:0000256" key="1">
    <source>
        <dbReference type="ARBA" id="ARBA00004123"/>
    </source>
</evidence>
<dbReference type="SMART" id="SM00353">
    <property type="entry name" value="HLH"/>
    <property type="match status" value="1"/>
</dbReference>
<proteinExistence type="predicted"/>
<keyword evidence="4" id="KW-0804">Transcription</keyword>
<evidence type="ECO:0000256" key="2">
    <source>
        <dbReference type="ARBA" id="ARBA00023015"/>
    </source>
</evidence>
<dbReference type="Gramene" id="arahy.Tifrunner.gnm2.ann2.Ah17g232600.1">
    <property type="protein sequence ID" value="arahy.Tifrunner.gnm2.ann2.Ah17g232600.1-CDS"/>
    <property type="gene ID" value="arahy.Tifrunner.gnm2.ann2.Ah17g232600"/>
</dbReference>
<dbReference type="SUPFAM" id="SSF47459">
    <property type="entry name" value="HLH, helix-loop-helix DNA-binding domain"/>
    <property type="match status" value="1"/>
</dbReference>
<keyword evidence="5" id="KW-0539">Nucleus</keyword>
<evidence type="ECO:0000256" key="6">
    <source>
        <dbReference type="SAM" id="MobiDB-lite"/>
    </source>
</evidence>
<sequence>MLPFGGRFYGFESWLDQPHQHDSSPSDGFFVPEAPFKATDLLFDGAGRSSKLDNNRKSTEACKSHREAERRRRQRINAHLSTLRSLLPNTAKADKASLLAEVVKHVKRLKKEADDVARDPSKPDAEAEPWPFPGESDEATLSYCDGEPNLVKATLCCEDRPGLNRDLTHAIRSVRAKAVRAEMMTVGGRTKSAVVIQWPAASGGGDSKEGVEVGALERALKAVIENRALVGSGMGRFVLGQKRAWNSYDSPDEVDCTFLLNRDASK</sequence>
<dbReference type="STRING" id="3818.A0A444Y9P6"/>
<dbReference type="PROSITE" id="PS50888">
    <property type="entry name" value="BHLH"/>
    <property type="match status" value="1"/>
</dbReference>
<dbReference type="Gene3D" id="4.10.280.10">
    <property type="entry name" value="Helix-loop-helix DNA-binding domain"/>
    <property type="match status" value="1"/>
</dbReference>
<evidence type="ECO:0000313" key="9">
    <source>
        <dbReference type="Proteomes" id="UP000289738"/>
    </source>
</evidence>
<evidence type="ECO:0000256" key="3">
    <source>
        <dbReference type="ARBA" id="ARBA00023125"/>
    </source>
</evidence>
<evidence type="ECO:0000313" key="8">
    <source>
        <dbReference type="EMBL" id="RYQ98649.1"/>
    </source>
</evidence>
<reference evidence="8 9" key="1">
    <citation type="submission" date="2019-01" db="EMBL/GenBank/DDBJ databases">
        <title>Sequencing of cultivated peanut Arachis hypogaea provides insights into genome evolution and oil improvement.</title>
        <authorList>
            <person name="Chen X."/>
        </authorList>
    </citation>
    <scope>NUCLEOTIDE SEQUENCE [LARGE SCALE GENOMIC DNA]</scope>
    <source>
        <strain evidence="9">cv. Fuhuasheng</strain>
        <tissue evidence="8">Leaves</tissue>
    </source>
</reference>
<dbReference type="GO" id="GO:0005634">
    <property type="term" value="C:nucleus"/>
    <property type="evidence" value="ECO:0007669"/>
    <property type="project" value="UniProtKB-SubCell"/>
</dbReference>
<dbReference type="AlphaFoldDB" id="A0A444Y9P6"/>
<dbReference type="Pfam" id="PF00010">
    <property type="entry name" value="HLH"/>
    <property type="match status" value="1"/>
</dbReference>
<dbReference type="EMBL" id="SDMP01000017">
    <property type="protein sequence ID" value="RYQ98649.1"/>
    <property type="molecule type" value="Genomic_DNA"/>
</dbReference>
<feature type="domain" description="BHLH" evidence="7">
    <location>
        <begin position="60"/>
        <end position="109"/>
    </location>
</feature>
<feature type="compositionally biased region" description="Basic and acidic residues" evidence="6">
    <location>
        <begin position="50"/>
        <end position="70"/>
    </location>
</feature>
<dbReference type="Proteomes" id="UP000289738">
    <property type="component" value="Chromosome B07"/>
</dbReference>
<feature type="region of interest" description="Disordered" evidence="6">
    <location>
        <begin position="112"/>
        <end position="133"/>
    </location>
</feature>
<keyword evidence="2" id="KW-0805">Transcription regulation</keyword>
<accession>A0A444Y9P6</accession>
<keyword evidence="9" id="KW-1185">Reference proteome</keyword>
<keyword evidence="3" id="KW-0238">DNA-binding</keyword>
<gene>
    <name evidence="8" type="ORF">Ahy_B07g086415</name>
</gene>
<dbReference type="GO" id="GO:0046983">
    <property type="term" value="F:protein dimerization activity"/>
    <property type="evidence" value="ECO:0007669"/>
    <property type="project" value="InterPro"/>
</dbReference>
<dbReference type="InterPro" id="IPR045847">
    <property type="entry name" value="AIG1-like"/>
</dbReference>
<dbReference type="OrthoDB" id="71302at2759"/>
<dbReference type="GO" id="GO:0003700">
    <property type="term" value="F:DNA-binding transcription factor activity"/>
    <property type="evidence" value="ECO:0007669"/>
    <property type="project" value="InterPro"/>
</dbReference>
<dbReference type="GO" id="GO:0003677">
    <property type="term" value="F:DNA binding"/>
    <property type="evidence" value="ECO:0007669"/>
    <property type="project" value="UniProtKB-KW"/>
</dbReference>
<evidence type="ECO:0000259" key="7">
    <source>
        <dbReference type="PROSITE" id="PS50888"/>
    </source>
</evidence>
<comment type="subcellular location">
    <subcellularLocation>
        <location evidence="1">Nucleus</location>
    </subcellularLocation>
</comment>
<dbReference type="PANTHER" id="PTHR45844:SF16">
    <property type="entry name" value="TRANSCRIPTION FACTOR BHLH30-LIKE"/>
    <property type="match status" value="1"/>
</dbReference>
<comment type="caution">
    <text evidence="8">The sequence shown here is derived from an EMBL/GenBank/DDBJ whole genome shotgun (WGS) entry which is preliminary data.</text>
</comment>
<dbReference type="InterPro" id="IPR011598">
    <property type="entry name" value="bHLH_dom"/>
</dbReference>
<protein>
    <recommendedName>
        <fullName evidence="7">BHLH domain-containing protein</fullName>
    </recommendedName>
</protein>
<evidence type="ECO:0000256" key="5">
    <source>
        <dbReference type="ARBA" id="ARBA00023242"/>
    </source>
</evidence>
<feature type="region of interest" description="Disordered" evidence="6">
    <location>
        <begin position="47"/>
        <end position="71"/>
    </location>
</feature>